<dbReference type="OrthoDB" id="5863054at2759"/>
<name>A0A3P6UVI8_LITSI</name>
<dbReference type="OMA" id="GFFYEWI"/>
<dbReference type="AlphaFoldDB" id="A0A3P6UVI8"/>
<dbReference type="Proteomes" id="UP000277928">
    <property type="component" value="Unassembled WGS sequence"/>
</dbReference>
<reference evidence="1 2" key="1">
    <citation type="submission" date="2018-08" db="EMBL/GenBank/DDBJ databases">
        <authorList>
            <person name="Laetsch R D."/>
            <person name="Stevens L."/>
            <person name="Kumar S."/>
            <person name="Blaxter L. M."/>
        </authorList>
    </citation>
    <scope>NUCLEOTIDE SEQUENCE [LARGE SCALE GENOMIC DNA]</scope>
</reference>
<evidence type="ECO:0000313" key="1">
    <source>
        <dbReference type="EMBL" id="VDK83508.1"/>
    </source>
</evidence>
<dbReference type="PANTHER" id="PTHR31578:SF3">
    <property type="entry name" value="NEMATODE SPECIFIC PEPTIDE FAMILY"/>
    <property type="match status" value="1"/>
</dbReference>
<protein>
    <submittedName>
        <fullName evidence="1">Uncharacterized protein</fullName>
    </submittedName>
</protein>
<dbReference type="EMBL" id="UYRX01000534">
    <property type="protein sequence ID" value="VDK83508.1"/>
    <property type="molecule type" value="Genomic_DNA"/>
</dbReference>
<keyword evidence="2" id="KW-1185">Reference proteome</keyword>
<proteinExistence type="predicted"/>
<dbReference type="SUPFAM" id="SSF141739">
    <property type="entry name" value="MFPT repeat-like"/>
    <property type="match status" value="2"/>
</dbReference>
<evidence type="ECO:0000313" key="2">
    <source>
        <dbReference type="Proteomes" id="UP000277928"/>
    </source>
</evidence>
<dbReference type="InterPro" id="IPR021010">
    <property type="entry name" value="Cytosolic_motility_protein"/>
</dbReference>
<sequence length="337" mass="38379">MLLFCRKEGFVYFGKAWNESGVVHCEFACEQVKLNRSNIGGKIRILTYKGNHITKGFFYEWIKFARWLRHSNDECRVPLRCGTSSGVIFWPGKGLGTLNIEKRTATFLCAEKIVALAESELYDCLILVRNSRDRPPHCCCDHCMKIEELEKEAHSSNNLLMVNEWADYCVGDAFPKTRRLIKALNRPLNTLNGPEEQYVALWYHFGQAIMGRAWSDENGKIAAAFVSRKMPFLSKVIGSLQLLVQIPPSAAGFDYSWQPYNEAAKIGSKEWNPVRIGFAAPCVLVIDKEGHEYLGSADLREEFATTVIRNKVFRLEGSAIYDFKVLCRKDRDDTQAI</sequence>
<gene>
    <name evidence="1" type="ORF">NLS_LOCUS6235</name>
</gene>
<organism evidence="1 2">
    <name type="scientific">Litomosoides sigmodontis</name>
    <name type="common">Filarial nematode worm</name>
    <dbReference type="NCBI Taxonomy" id="42156"/>
    <lineage>
        <taxon>Eukaryota</taxon>
        <taxon>Metazoa</taxon>
        <taxon>Ecdysozoa</taxon>
        <taxon>Nematoda</taxon>
        <taxon>Chromadorea</taxon>
        <taxon>Rhabditida</taxon>
        <taxon>Spirurina</taxon>
        <taxon>Spiruromorpha</taxon>
        <taxon>Filarioidea</taxon>
        <taxon>Onchocercidae</taxon>
        <taxon>Litomosoides</taxon>
    </lineage>
</organism>
<dbReference type="Pfam" id="PF12150">
    <property type="entry name" value="MFP2b"/>
    <property type="match status" value="2"/>
</dbReference>
<accession>A0A3P6UVI8</accession>
<dbReference type="PANTHER" id="PTHR31578">
    <property type="entry name" value="PROTEIN CBG21223-RELATED"/>
    <property type="match status" value="1"/>
</dbReference>